<reference evidence="2" key="1">
    <citation type="submission" date="2022-03" db="EMBL/GenBank/DDBJ databases">
        <authorList>
            <person name="Sayadi A."/>
        </authorList>
    </citation>
    <scope>NUCLEOTIDE SEQUENCE</scope>
</reference>
<dbReference type="EMBL" id="CAKOFQ010007480">
    <property type="protein sequence ID" value="CAH2002091.1"/>
    <property type="molecule type" value="Genomic_DNA"/>
</dbReference>
<accession>A0A9P0LS27</accession>
<keyword evidence="3" id="KW-1185">Reference proteome</keyword>
<gene>
    <name evidence="2" type="ORF">ACAOBT_LOCUS26595</name>
</gene>
<dbReference type="AlphaFoldDB" id="A0A9P0LS27"/>
<feature type="compositionally biased region" description="Polar residues" evidence="1">
    <location>
        <begin position="59"/>
        <end position="69"/>
    </location>
</feature>
<proteinExistence type="predicted"/>
<dbReference type="Proteomes" id="UP001152888">
    <property type="component" value="Unassembled WGS sequence"/>
</dbReference>
<name>A0A9P0LS27_ACAOB</name>
<protein>
    <submittedName>
        <fullName evidence="2">Uncharacterized protein</fullName>
    </submittedName>
</protein>
<evidence type="ECO:0000313" key="2">
    <source>
        <dbReference type="EMBL" id="CAH2002091.1"/>
    </source>
</evidence>
<sequence length="83" mass="8763">VKTRFLTFLASIAAISSFVGVSVTTADLILLLKLINNIVEIAQQKNGSGRERDPVQGAKRNTAQGNPSGVVSGELKFILPVLA</sequence>
<evidence type="ECO:0000313" key="3">
    <source>
        <dbReference type="Proteomes" id="UP001152888"/>
    </source>
</evidence>
<evidence type="ECO:0000256" key="1">
    <source>
        <dbReference type="SAM" id="MobiDB-lite"/>
    </source>
</evidence>
<organism evidence="2 3">
    <name type="scientific">Acanthoscelides obtectus</name>
    <name type="common">Bean weevil</name>
    <name type="synonym">Bruchus obtectus</name>
    <dbReference type="NCBI Taxonomy" id="200917"/>
    <lineage>
        <taxon>Eukaryota</taxon>
        <taxon>Metazoa</taxon>
        <taxon>Ecdysozoa</taxon>
        <taxon>Arthropoda</taxon>
        <taxon>Hexapoda</taxon>
        <taxon>Insecta</taxon>
        <taxon>Pterygota</taxon>
        <taxon>Neoptera</taxon>
        <taxon>Endopterygota</taxon>
        <taxon>Coleoptera</taxon>
        <taxon>Polyphaga</taxon>
        <taxon>Cucujiformia</taxon>
        <taxon>Chrysomeloidea</taxon>
        <taxon>Chrysomelidae</taxon>
        <taxon>Bruchinae</taxon>
        <taxon>Bruchini</taxon>
        <taxon>Acanthoscelides</taxon>
    </lineage>
</organism>
<feature type="non-terminal residue" evidence="2">
    <location>
        <position position="83"/>
    </location>
</feature>
<feature type="region of interest" description="Disordered" evidence="1">
    <location>
        <begin position="45"/>
        <end position="70"/>
    </location>
</feature>
<comment type="caution">
    <text evidence="2">The sequence shown here is derived from an EMBL/GenBank/DDBJ whole genome shotgun (WGS) entry which is preliminary data.</text>
</comment>